<sequence>MKQTLYLNIGLAEQAINDKLFIEALAFSVLVKLTFVSSRIQSATVSKCKDLFGIGSTRMCRIINSGIEYGLLKRDNKDLVSTSLKREKSYHIRLDFECKTYSRTKALMSDRPKSERSPIVCQYSLKDIIDIIRKSVLLNHISKQSDCEDTINIAKGNAKSINQLRKARKKCKRMLRTDNAFTGLSRKRIMDITKVCKAKAKRLIDGLCLSGLVSRVEQSVRVCLNYSDFSPKLANSFFRETGLNGYLYRSGNEIRLRVSNRYVYSCDLITFKL</sequence>
<reference evidence="1" key="1">
    <citation type="journal article" date="2021" name="Proc. Natl. Acad. Sci. U.S.A.">
        <title>A Catalog of Tens of Thousands of Viruses from Human Metagenomes Reveals Hidden Associations with Chronic Diseases.</title>
        <authorList>
            <person name="Tisza M.J."/>
            <person name="Buck C.B."/>
        </authorList>
    </citation>
    <scope>NUCLEOTIDE SEQUENCE</scope>
    <source>
        <strain evidence="1">Ct9Ns12</strain>
    </source>
</reference>
<organism evidence="1">
    <name type="scientific">Myoviridae sp. ct9Ns12</name>
    <dbReference type="NCBI Taxonomy" id="2826626"/>
    <lineage>
        <taxon>Viruses</taxon>
        <taxon>Duplodnaviria</taxon>
        <taxon>Heunggongvirae</taxon>
        <taxon>Uroviricota</taxon>
        <taxon>Caudoviricetes</taxon>
    </lineage>
</organism>
<dbReference type="EMBL" id="BK014906">
    <property type="protein sequence ID" value="DAD81662.1"/>
    <property type="molecule type" value="Genomic_DNA"/>
</dbReference>
<protein>
    <submittedName>
        <fullName evidence="1">Uncharacterized protein</fullName>
    </submittedName>
</protein>
<name>A0A8S5MHG9_9CAUD</name>
<accession>A0A8S5MHG9</accession>
<evidence type="ECO:0000313" key="1">
    <source>
        <dbReference type="EMBL" id="DAD81662.1"/>
    </source>
</evidence>
<proteinExistence type="predicted"/>